<dbReference type="RefSeq" id="WP_369601198.1">
    <property type="nucleotide sequence ID" value="NZ_CP154858.1"/>
</dbReference>
<dbReference type="PANTHER" id="PTHR38693:SF1">
    <property type="entry name" value="UBIQUINONE BIOSYNTHESIS ACCESSORY FACTOR UBIJ"/>
    <property type="match status" value="1"/>
</dbReference>
<dbReference type="PANTHER" id="PTHR38693">
    <property type="entry name" value="UBIQUINONE BIOSYNTHESIS PROTEIN UBIJ"/>
    <property type="match status" value="1"/>
</dbReference>
<accession>A0AB39UW32</accession>
<evidence type="ECO:0008006" key="3">
    <source>
        <dbReference type="Google" id="ProtNLM"/>
    </source>
</evidence>
<sequence length="202" mass="22426">MSLDTTRTATAIALENLLNRLAELDLGVYARLHALEGRLIRIEVRPLPDALWLQPGRPLRVLAAADDADGTLKGTPLTLIRFLTGQPGEPPAWEGPEDLFQALHGIFQIEEPDLQPLLARLTGKTPAEFLAPLFNEGTRLLRQVKRQFLEDVREYLLNDSGLVPHPEAVNALERDAHALASRTDELEARIAAIEARLKDRKA</sequence>
<keyword evidence="1" id="KW-0175">Coiled coil</keyword>
<reference evidence="2" key="1">
    <citation type="submission" date="2024-05" db="EMBL/GenBank/DDBJ databases">
        <title>Genome sequencing of novel strain.</title>
        <authorList>
            <person name="Ganbat D."/>
            <person name="Ganbat S."/>
            <person name="Lee S.-J."/>
        </authorList>
    </citation>
    <scope>NUCLEOTIDE SEQUENCE</scope>
    <source>
        <strain evidence="2">SMD15-11</strain>
    </source>
</reference>
<gene>
    <name evidence="2" type="ORF">AAIA72_15525</name>
</gene>
<feature type="coiled-coil region" evidence="1">
    <location>
        <begin position="169"/>
        <end position="196"/>
    </location>
</feature>
<dbReference type="GO" id="GO:0006744">
    <property type="term" value="P:ubiquinone biosynthetic process"/>
    <property type="evidence" value="ECO:0007669"/>
    <property type="project" value="InterPro"/>
</dbReference>
<organism evidence="2">
    <name type="scientific">Thermohahella caldifontis</name>
    <dbReference type="NCBI Taxonomy" id="3142973"/>
    <lineage>
        <taxon>Bacteria</taxon>
        <taxon>Pseudomonadati</taxon>
        <taxon>Pseudomonadota</taxon>
        <taxon>Gammaproteobacteria</taxon>
        <taxon>Oceanospirillales</taxon>
        <taxon>Hahellaceae</taxon>
        <taxon>Thermohahella</taxon>
    </lineage>
</organism>
<dbReference type="AlphaFoldDB" id="A0AB39UW32"/>
<evidence type="ECO:0000313" key="2">
    <source>
        <dbReference type="EMBL" id="XDT72186.1"/>
    </source>
</evidence>
<dbReference type="InterPro" id="IPR038989">
    <property type="entry name" value="UbiJ"/>
</dbReference>
<dbReference type="EMBL" id="CP154858">
    <property type="protein sequence ID" value="XDT72186.1"/>
    <property type="molecule type" value="Genomic_DNA"/>
</dbReference>
<proteinExistence type="predicted"/>
<name>A0AB39UW32_9GAMM</name>
<dbReference type="KEGG" id="tcd:AAIA72_15525"/>
<evidence type="ECO:0000256" key="1">
    <source>
        <dbReference type="SAM" id="Coils"/>
    </source>
</evidence>
<protein>
    <recommendedName>
        <fullName evidence="3">Ubiquinone biosynthesis accessory factor UbiJ</fullName>
    </recommendedName>
</protein>